<name>A0ABR3PVJ5_9TREE</name>
<dbReference type="EMBL" id="JBBXJM010000006">
    <property type="protein sequence ID" value="KAL1406478.1"/>
    <property type="molecule type" value="Genomic_DNA"/>
</dbReference>
<dbReference type="RefSeq" id="XP_069206422.1">
    <property type="nucleotide sequence ID" value="XM_069356581.1"/>
</dbReference>
<gene>
    <name evidence="2" type="ORF">Q8F55_008178</name>
</gene>
<dbReference type="Proteomes" id="UP001565368">
    <property type="component" value="Unassembled WGS sequence"/>
</dbReference>
<reference evidence="2 3" key="1">
    <citation type="submission" date="2023-08" db="EMBL/GenBank/DDBJ databases">
        <title>Annotated Genome Sequence of Vanrija albida AlHP1.</title>
        <authorList>
            <person name="Herzog R."/>
        </authorList>
    </citation>
    <scope>NUCLEOTIDE SEQUENCE [LARGE SCALE GENOMIC DNA]</scope>
    <source>
        <strain evidence="2 3">AlHP1</strain>
    </source>
</reference>
<evidence type="ECO:0000313" key="3">
    <source>
        <dbReference type="Proteomes" id="UP001565368"/>
    </source>
</evidence>
<evidence type="ECO:0000256" key="1">
    <source>
        <dbReference type="SAM" id="MobiDB-lite"/>
    </source>
</evidence>
<keyword evidence="3" id="KW-1185">Reference proteome</keyword>
<dbReference type="GeneID" id="95989221"/>
<feature type="region of interest" description="Disordered" evidence="1">
    <location>
        <begin position="1"/>
        <end position="60"/>
    </location>
</feature>
<evidence type="ECO:0000313" key="2">
    <source>
        <dbReference type="EMBL" id="KAL1406478.1"/>
    </source>
</evidence>
<accession>A0ABR3PVJ5</accession>
<proteinExistence type="predicted"/>
<feature type="compositionally biased region" description="Basic and acidic residues" evidence="1">
    <location>
        <begin position="48"/>
        <end position="57"/>
    </location>
</feature>
<comment type="caution">
    <text evidence="2">The sequence shown here is derived from an EMBL/GenBank/DDBJ whole genome shotgun (WGS) entry which is preliminary data.</text>
</comment>
<sequence length="186" mass="21089">MIFRTNTDMSVGPLPEHPERQSPGQRLSDGFELITARSPRSPRRPRLRRADSSKGEEESNGLFVRSANNVRVCLRVYSGPPLHEFPVSVIRAYVVNKIARGRKTADIARKLEILEREFPLYSAAFNIVRYFTALGPSKALPIPWPPPARHRFDRVVMSAATRMSRKIKGCEPPPPYTPFDERAPLL</sequence>
<protein>
    <submittedName>
        <fullName evidence="2">Uncharacterized protein</fullName>
    </submittedName>
</protein>
<organism evidence="2 3">
    <name type="scientific">Vanrija albida</name>
    <dbReference type="NCBI Taxonomy" id="181172"/>
    <lineage>
        <taxon>Eukaryota</taxon>
        <taxon>Fungi</taxon>
        <taxon>Dikarya</taxon>
        <taxon>Basidiomycota</taxon>
        <taxon>Agaricomycotina</taxon>
        <taxon>Tremellomycetes</taxon>
        <taxon>Trichosporonales</taxon>
        <taxon>Trichosporonaceae</taxon>
        <taxon>Vanrija</taxon>
    </lineage>
</organism>